<keyword evidence="3" id="KW-1185">Reference proteome</keyword>
<dbReference type="PRINTS" id="PR00364">
    <property type="entry name" value="DISEASERSIST"/>
</dbReference>
<dbReference type="PANTHER" id="PTHR47691:SF3">
    <property type="entry name" value="HTH-TYPE TRANSCRIPTIONAL REGULATOR RV0890C-RELATED"/>
    <property type="match status" value="1"/>
</dbReference>
<evidence type="ECO:0000313" key="3">
    <source>
        <dbReference type="Proteomes" id="UP000649955"/>
    </source>
</evidence>
<dbReference type="PANTHER" id="PTHR47691">
    <property type="entry name" value="REGULATOR-RELATED"/>
    <property type="match status" value="1"/>
</dbReference>
<dbReference type="InterPro" id="IPR019734">
    <property type="entry name" value="TPR_rpt"/>
</dbReference>
<evidence type="ECO:0000256" key="1">
    <source>
        <dbReference type="SAM" id="MobiDB-lite"/>
    </source>
</evidence>
<proteinExistence type="predicted"/>
<protein>
    <submittedName>
        <fullName evidence="2">NTPase</fullName>
    </submittedName>
</protein>
<dbReference type="SUPFAM" id="SSF48452">
    <property type="entry name" value="TPR-like"/>
    <property type="match status" value="1"/>
</dbReference>
<gene>
    <name evidence="2" type="ORF">GCM10017567_07890</name>
</gene>
<accession>A0ABQ3K1D1</accession>
<reference evidence="3" key="1">
    <citation type="journal article" date="2019" name="Int. J. Syst. Evol. Microbiol.">
        <title>The Global Catalogue of Microorganisms (GCM) 10K type strain sequencing project: providing services to taxonomists for standard genome sequencing and annotation.</title>
        <authorList>
            <consortium name="The Broad Institute Genomics Platform"/>
            <consortium name="The Broad Institute Genome Sequencing Center for Infectious Disease"/>
            <person name="Wu L."/>
            <person name="Ma J."/>
        </authorList>
    </citation>
    <scope>NUCLEOTIDE SEQUENCE [LARGE SCALE GENOMIC DNA]</scope>
    <source>
        <strain evidence="3">CGMCC 4.7680</strain>
    </source>
</reference>
<comment type="caution">
    <text evidence="2">The sequence shown here is derived from an EMBL/GenBank/DDBJ whole genome shotgun (WGS) entry which is preliminary data.</text>
</comment>
<sequence>MTSRSGAASPSEVHNHVDGGAAGVVLQAGTITGDVWVAGPRSPHPVPRQLPPSPSHFTSRAGELAALDEVAGQETGGRPALAVLVGPGGVGKTALAVTWGDRHAGRYPDGQLYADLRGFSAGTTVLPDEALGAFLRALGVAPERVPPDLAEQAALFRTLTAGRRLLVVLDNAFSAAQVRPLMPASAGCTVVVTSRLRLDGLVSEGARFLDVAPLSQPHAVELVVNAVGRTRVAGELDEVAELAALCGRLPIALRVAAARLASRPRWQVARVVAELGDERSRLSRLSAEGAAPVAAMFDWSYRALPEPAAKLYRLLGEFPGPAFGVEIATAATELPDPAEGLQQLVDASLLEEVDEFRYRFHDLVRLHARAQRDDDRAEVVPRVATWYLHALTRANMVVIPIRWRVSPVCEQYRGTPPAFGSGRAALDWLDAQLPNVLAVLEEADAQRHDEVAWQLCEALWELFLHRKHFPRWLRSHELGIAAAQRCRNAVAESRLRCQLGRAHLDLGRFEAAERECERALELARAAGSRPNESVALDQLGTAAQGRGDVQAAIDHYTASMAIEAELGIDRGVAQRHRRIGEVLAQASRDAEAAEHLETARRMFAEMGDEKDEAKVLVGLARLDARGGDVASAERRLERAWTVLSESGSSFYQADVLVGFADVAEHGDDRAAARGHLAEALKLYEQVGGPQVERVRARLERYDAEVAEPPPADHPDVGGDGGELTADDGEATGAVPDDAADGGDGEPRQVGE</sequence>
<dbReference type="Gene3D" id="3.40.50.300">
    <property type="entry name" value="P-loop containing nucleotide triphosphate hydrolases"/>
    <property type="match status" value="1"/>
</dbReference>
<organism evidence="2 3">
    <name type="scientific">Amycolatopsis bullii</name>
    <dbReference type="NCBI Taxonomy" id="941987"/>
    <lineage>
        <taxon>Bacteria</taxon>
        <taxon>Bacillati</taxon>
        <taxon>Actinomycetota</taxon>
        <taxon>Actinomycetes</taxon>
        <taxon>Pseudonocardiales</taxon>
        <taxon>Pseudonocardiaceae</taxon>
        <taxon>Amycolatopsis</taxon>
    </lineage>
</organism>
<dbReference type="Pfam" id="PF13424">
    <property type="entry name" value="TPR_12"/>
    <property type="match status" value="1"/>
</dbReference>
<dbReference type="SMART" id="SM00028">
    <property type="entry name" value="TPR"/>
    <property type="match status" value="4"/>
</dbReference>
<dbReference type="Gene3D" id="1.25.40.10">
    <property type="entry name" value="Tetratricopeptide repeat domain"/>
    <property type="match status" value="1"/>
</dbReference>
<name>A0ABQ3K1D1_9PSEU</name>
<dbReference type="SUPFAM" id="SSF52540">
    <property type="entry name" value="P-loop containing nucleoside triphosphate hydrolases"/>
    <property type="match status" value="1"/>
</dbReference>
<dbReference type="InterPro" id="IPR011990">
    <property type="entry name" value="TPR-like_helical_dom_sf"/>
</dbReference>
<dbReference type="InterPro" id="IPR027417">
    <property type="entry name" value="P-loop_NTPase"/>
</dbReference>
<dbReference type="Proteomes" id="UP000649955">
    <property type="component" value="Unassembled WGS sequence"/>
</dbReference>
<feature type="region of interest" description="Disordered" evidence="1">
    <location>
        <begin position="703"/>
        <end position="751"/>
    </location>
</feature>
<evidence type="ECO:0000313" key="2">
    <source>
        <dbReference type="EMBL" id="GHF95763.1"/>
    </source>
</evidence>
<dbReference type="EMBL" id="BNAW01000002">
    <property type="protein sequence ID" value="GHF95763.1"/>
    <property type="molecule type" value="Genomic_DNA"/>
</dbReference>